<sequence length="265" mass="32217">MEDWDFEIVDTNYPFNTNQNFEEKFTINEFPETIVTTEIHEDQNDIQQFFVLDPKIIQTELQTDEEMESNSNNNNLLSFQQNLNFETRHELKQTQQELEFEKEKEKENKIFKKIIIKKKIKKKKKKRIKKEKLDQNQNGTRQGTFDFNEEKWAVFKNQFDQQRHTNKQPIKKMGLGKSFPIKQRLNKIHDFDNSLIIGWTKVRPSNLIKFTPEFFDIYCWLFDQNKKIATNSIKKFFNNKAMRKYNFKFQTVIENEQSFLVFQKH</sequence>
<evidence type="ECO:0000256" key="1">
    <source>
        <dbReference type="SAM" id="Coils"/>
    </source>
</evidence>
<name>A0AAV7Z3W3_9EUKA</name>
<accession>A0AAV7Z3W3</accession>
<dbReference type="AlphaFoldDB" id="A0AAV7Z3W3"/>
<dbReference type="EMBL" id="JANTQA010000042">
    <property type="protein sequence ID" value="KAJ3434808.1"/>
    <property type="molecule type" value="Genomic_DNA"/>
</dbReference>
<gene>
    <name evidence="2" type="ORF">M0812_01929</name>
</gene>
<feature type="coiled-coil region" evidence="1">
    <location>
        <begin position="84"/>
        <end position="136"/>
    </location>
</feature>
<dbReference type="Proteomes" id="UP001146793">
    <property type="component" value="Unassembled WGS sequence"/>
</dbReference>
<organism evidence="2 3">
    <name type="scientific">Anaeramoeba flamelloides</name>
    <dbReference type="NCBI Taxonomy" id="1746091"/>
    <lineage>
        <taxon>Eukaryota</taxon>
        <taxon>Metamonada</taxon>
        <taxon>Anaeramoebidae</taxon>
        <taxon>Anaeramoeba</taxon>
    </lineage>
</organism>
<evidence type="ECO:0000313" key="2">
    <source>
        <dbReference type="EMBL" id="KAJ3434808.1"/>
    </source>
</evidence>
<protein>
    <submittedName>
        <fullName evidence="2">Uncharacterized protein</fullName>
    </submittedName>
</protein>
<keyword evidence="1" id="KW-0175">Coiled coil</keyword>
<proteinExistence type="predicted"/>
<reference evidence="2" key="1">
    <citation type="submission" date="2022-08" db="EMBL/GenBank/DDBJ databases">
        <title>Novel sulphate-reducing endosymbionts in the free-living metamonad Anaeramoeba.</title>
        <authorList>
            <person name="Jerlstrom-Hultqvist J."/>
            <person name="Cepicka I."/>
            <person name="Gallot-Lavallee L."/>
            <person name="Salas-Leiva D."/>
            <person name="Curtis B.A."/>
            <person name="Zahonova K."/>
            <person name="Pipaliya S."/>
            <person name="Dacks J."/>
            <person name="Roger A.J."/>
        </authorList>
    </citation>
    <scope>NUCLEOTIDE SEQUENCE</scope>
    <source>
        <strain evidence="2">Busselton2</strain>
    </source>
</reference>
<evidence type="ECO:0000313" key="3">
    <source>
        <dbReference type="Proteomes" id="UP001146793"/>
    </source>
</evidence>
<comment type="caution">
    <text evidence="2">The sequence shown here is derived from an EMBL/GenBank/DDBJ whole genome shotgun (WGS) entry which is preliminary data.</text>
</comment>